<sequence length="68" mass="7842">MQVIVFNEFYVFLYLFFRKFDSQNNLLQSNNRNLQVLVSFLRIGKSVSKKQKGTGQGTPKLRKGSGLL</sequence>
<dbReference type="Proteomes" id="UP000863257">
    <property type="component" value="Unassembled WGS sequence"/>
</dbReference>
<evidence type="ECO:0000256" key="1">
    <source>
        <dbReference type="SAM" id="MobiDB-lite"/>
    </source>
</evidence>
<protein>
    <submittedName>
        <fullName evidence="2">Uncharacterized protein</fullName>
    </submittedName>
</protein>
<evidence type="ECO:0000313" key="2">
    <source>
        <dbReference type="EMBL" id="HAS8538811.1"/>
    </source>
</evidence>
<accession>A0A2S3SE47</accession>
<organism evidence="2">
    <name type="scientific">Vibrio vulnificus</name>
    <dbReference type="NCBI Taxonomy" id="672"/>
    <lineage>
        <taxon>Bacteria</taxon>
        <taxon>Pseudomonadati</taxon>
        <taxon>Pseudomonadota</taxon>
        <taxon>Gammaproteobacteria</taxon>
        <taxon>Vibrionales</taxon>
        <taxon>Vibrionaceae</taxon>
        <taxon>Vibrio</taxon>
    </lineage>
</organism>
<dbReference type="AlphaFoldDB" id="A0A2S3SE47"/>
<gene>
    <name evidence="2" type="ORF">I7730_03325</name>
</gene>
<name>A0A2S3SE47_VIBVL</name>
<dbReference type="EMBL" id="DACRBY010000003">
    <property type="protein sequence ID" value="HAS8538811.1"/>
    <property type="molecule type" value="Genomic_DNA"/>
</dbReference>
<reference evidence="2" key="2">
    <citation type="submission" date="2019-01" db="EMBL/GenBank/DDBJ databases">
        <authorList>
            <consortium name="NCBI Pathogen Detection Project"/>
        </authorList>
    </citation>
    <scope>NUCLEOTIDE SEQUENCE</scope>
    <source>
        <strain evidence="2">BCW_3452</strain>
    </source>
</reference>
<feature type="region of interest" description="Disordered" evidence="1">
    <location>
        <begin position="48"/>
        <end position="68"/>
    </location>
</feature>
<proteinExistence type="predicted"/>
<comment type="caution">
    <text evidence="2">The sequence shown here is derived from an EMBL/GenBank/DDBJ whole genome shotgun (WGS) entry which is preliminary data.</text>
</comment>
<reference evidence="2" key="1">
    <citation type="journal article" date="2018" name="Genome Biol.">
        <title>SKESA: strategic k-mer extension for scrupulous assemblies.</title>
        <authorList>
            <person name="Souvorov A."/>
            <person name="Agarwala R."/>
            <person name="Lipman D.J."/>
        </authorList>
    </citation>
    <scope>NUCLEOTIDE SEQUENCE</scope>
    <source>
        <strain evidence="2">BCW_3452</strain>
    </source>
</reference>